<dbReference type="GO" id="GO:0016787">
    <property type="term" value="F:hydrolase activity"/>
    <property type="evidence" value="ECO:0007669"/>
    <property type="project" value="UniProtKB-KW"/>
</dbReference>
<evidence type="ECO:0000313" key="2">
    <source>
        <dbReference type="Proteomes" id="UP001430954"/>
    </source>
</evidence>
<evidence type="ECO:0000313" key="1">
    <source>
        <dbReference type="EMBL" id="MBZ4039144.1"/>
    </source>
</evidence>
<keyword evidence="1" id="KW-0378">Hydrolase</keyword>
<proteinExistence type="predicted"/>
<protein>
    <submittedName>
        <fullName evidence="1">Alpha/beta hydrolase</fullName>
    </submittedName>
</protein>
<dbReference type="PANTHER" id="PTHR12277">
    <property type="entry name" value="ALPHA/BETA HYDROLASE DOMAIN-CONTAINING PROTEIN"/>
    <property type="match status" value="1"/>
</dbReference>
<organism evidence="1 2">
    <name type="scientific">Novilysobacter selenitireducens</name>
    <dbReference type="NCBI Taxonomy" id="2872639"/>
    <lineage>
        <taxon>Bacteria</taxon>
        <taxon>Pseudomonadati</taxon>
        <taxon>Pseudomonadota</taxon>
        <taxon>Gammaproteobacteria</taxon>
        <taxon>Lysobacterales</taxon>
        <taxon>Lysobacteraceae</taxon>
        <taxon>Novilysobacter</taxon>
    </lineage>
</organism>
<reference evidence="1 2" key="1">
    <citation type="submission" date="2021-09" db="EMBL/GenBank/DDBJ databases">
        <title>Lysobacter sp. 13A isolated from the river sediment.</title>
        <authorList>
            <person name="Liu H."/>
            <person name="Li S."/>
            <person name="Mao S."/>
        </authorList>
    </citation>
    <scope>NUCLEOTIDE SEQUENCE [LARGE SCALE GENOMIC DNA]</scope>
    <source>
        <strain evidence="1 2">13A</strain>
    </source>
</reference>
<comment type="caution">
    <text evidence="1">The sequence shown here is derived from an EMBL/GenBank/DDBJ whole genome shotgun (WGS) entry which is preliminary data.</text>
</comment>
<dbReference type="SUPFAM" id="SSF53474">
    <property type="entry name" value="alpha/beta-Hydrolases"/>
    <property type="match status" value="1"/>
</dbReference>
<dbReference type="Gene3D" id="3.40.50.1820">
    <property type="entry name" value="alpha/beta hydrolase"/>
    <property type="match status" value="1"/>
</dbReference>
<dbReference type="Proteomes" id="UP001430954">
    <property type="component" value="Unassembled WGS sequence"/>
</dbReference>
<sequence length="253" mass="27685">MALLAMGYVAVCVLVGVRQRDLMYFPGLTRTSATGTDLTLVVDDVRLRAWVVNPGRTHGLVYFGGNAEAVQQHRATFSHWFPGHTVYLPAYRGYGASEGTPSEAALKQDALAFFDHAADRHQSVDIIGRSLGSGVAAHVASRRPVERLALVTPFDSMVTVARHHYPWLPVDWLIQDRFDSARPLARFEGEVQVVRAEHDEVVPAHSTRRLIDALPRASTTVVTLAGAGHNTVDADPAYGAALQALMRRDARAR</sequence>
<name>A0ABS7T5I6_9GAMM</name>
<dbReference type="EMBL" id="JAINZW010000002">
    <property type="protein sequence ID" value="MBZ4039144.1"/>
    <property type="molecule type" value="Genomic_DNA"/>
</dbReference>
<gene>
    <name evidence="1" type="ORF">K6753_06315</name>
</gene>
<dbReference type="InterPro" id="IPR029058">
    <property type="entry name" value="AB_hydrolase_fold"/>
</dbReference>
<keyword evidence="2" id="KW-1185">Reference proteome</keyword>
<accession>A0ABS7T5I6</accession>